<dbReference type="Gene3D" id="3.80.30.20">
    <property type="entry name" value="tm_1862 like domain"/>
    <property type="match status" value="1"/>
</dbReference>
<feature type="domain" description="Radical SAM core" evidence="18">
    <location>
        <begin position="138"/>
        <end position="368"/>
    </location>
</feature>
<dbReference type="InterPro" id="IPR006638">
    <property type="entry name" value="Elp3/MiaA/NifB-like_rSAM"/>
</dbReference>
<name>A0A239KA50_9FIRM</name>
<dbReference type="RefSeq" id="WP_089285290.1">
    <property type="nucleotide sequence ID" value="NZ_FZOJ01000045.1"/>
</dbReference>
<dbReference type="Proteomes" id="UP000198304">
    <property type="component" value="Unassembled WGS sequence"/>
</dbReference>
<dbReference type="GO" id="GO:0035598">
    <property type="term" value="F:tRNA (N(6)-L-threonylcarbamoyladenosine(37)-C(2))-methylthiotransferase activity"/>
    <property type="evidence" value="ECO:0007669"/>
    <property type="project" value="UniProtKB-EC"/>
</dbReference>
<evidence type="ECO:0000313" key="19">
    <source>
        <dbReference type="EMBL" id="SNT14965.1"/>
    </source>
</evidence>
<keyword evidence="7" id="KW-0949">S-adenosyl-L-methionine</keyword>
<keyword evidence="10" id="KW-0408">Iron</keyword>
<feature type="domain" description="MTTase N-terminal" evidence="17">
    <location>
        <begin position="2"/>
        <end position="114"/>
    </location>
</feature>
<evidence type="ECO:0000259" key="16">
    <source>
        <dbReference type="PROSITE" id="PS50926"/>
    </source>
</evidence>
<feature type="domain" description="TRAM" evidence="16">
    <location>
        <begin position="371"/>
        <end position="433"/>
    </location>
</feature>
<evidence type="ECO:0000256" key="11">
    <source>
        <dbReference type="ARBA" id="ARBA00023014"/>
    </source>
</evidence>
<dbReference type="InterPro" id="IPR005839">
    <property type="entry name" value="Methylthiotransferase"/>
</dbReference>
<dbReference type="InterPro" id="IPR006467">
    <property type="entry name" value="MiaB-like_bact"/>
</dbReference>
<evidence type="ECO:0000256" key="1">
    <source>
        <dbReference type="ARBA" id="ARBA00001966"/>
    </source>
</evidence>
<dbReference type="GO" id="GO:0051539">
    <property type="term" value="F:4 iron, 4 sulfur cluster binding"/>
    <property type="evidence" value="ECO:0007669"/>
    <property type="project" value="UniProtKB-KW"/>
</dbReference>
<reference evidence="20" key="1">
    <citation type="submission" date="2017-06" db="EMBL/GenBank/DDBJ databases">
        <authorList>
            <person name="Varghese N."/>
            <person name="Submissions S."/>
        </authorList>
    </citation>
    <scope>NUCLEOTIDE SEQUENCE [LARGE SCALE GENOMIC DNA]</scope>
    <source>
        <strain evidence="20">SCA</strain>
    </source>
</reference>
<evidence type="ECO:0000256" key="10">
    <source>
        <dbReference type="ARBA" id="ARBA00023004"/>
    </source>
</evidence>
<dbReference type="InterPro" id="IPR038135">
    <property type="entry name" value="Methylthiotransferase_N_sf"/>
</dbReference>
<dbReference type="Pfam" id="PF04055">
    <property type="entry name" value="Radical_SAM"/>
    <property type="match status" value="1"/>
</dbReference>
<dbReference type="InterPro" id="IPR034557">
    <property type="entry name" value="ThrcA_tRNA_MEthiotransferase"/>
</dbReference>
<comment type="function">
    <text evidence="2">Catalyzes the methylthiolation of N6-threonylcarbamoyladenosine (t(6)A), leading to the formation of 2-methylthio-N6-threonylcarbamoyladenosine (ms(2)t(6)A) at position 37 in tRNAs that read codons beginning with adenine.</text>
</comment>
<accession>A0A239KA50</accession>
<dbReference type="SFLD" id="SFLDS00029">
    <property type="entry name" value="Radical_SAM"/>
    <property type="match status" value="1"/>
</dbReference>
<comment type="catalytic activity">
    <reaction evidence="13">
        <text>N(6)-L-threonylcarbamoyladenosine(37) in tRNA + (sulfur carrier)-SH + AH2 + 2 S-adenosyl-L-methionine = 2-methylsulfanyl-N(6)-L-threonylcarbamoyladenosine(37) in tRNA + (sulfur carrier)-H + 5'-deoxyadenosine + L-methionine + A + S-adenosyl-L-homocysteine + 2 H(+)</text>
        <dbReference type="Rhea" id="RHEA:37075"/>
        <dbReference type="Rhea" id="RHEA-COMP:10163"/>
        <dbReference type="Rhea" id="RHEA-COMP:11092"/>
        <dbReference type="Rhea" id="RHEA-COMP:14737"/>
        <dbReference type="Rhea" id="RHEA-COMP:14739"/>
        <dbReference type="ChEBI" id="CHEBI:13193"/>
        <dbReference type="ChEBI" id="CHEBI:15378"/>
        <dbReference type="ChEBI" id="CHEBI:17319"/>
        <dbReference type="ChEBI" id="CHEBI:17499"/>
        <dbReference type="ChEBI" id="CHEBI:29917"/>
        <dbReference type="ChEBI" id="CHEBI:57844"/>
        <dbReference type="ChEBI" id="CHEBI:57856"/>
        <dbReference type="ChEBI" id="CHEBI:59789"/>
        <dbReference type="ChEBI" id="CHEBI:64428"/>
        <dbReference type="ChEBI" id="CHEBI:74418"/>
        <dbReference type="ChEBI" id="CHEBI:74420"/>
        <dbReference type="EC" id="2.8.4.5"/>
    </reaction>
</comment>
<dbReference type="SFLD" id="SFLDF00295">
    <property type="entry name" value="threonylcarbamoyladenosine_tRN"/>
    <property type="match status" value="1"/>
</dbReference>
<organism evidence="19 20">
    <name type="scientific">Anaerovirgula multivorans</name>
    <dbReference type="NCBI Taxonomy" id="312168"/>
    <lineage>
        <taxon>Bacteria</taxon>
        <taxon>Bacillati</taxon>
        <taxon>Bacillota</taxon>
        <taxon>Clostridia</taxon>
        <taxon>Peptostreptococcales</taxon>
        <taxon>Natronincolaceae</taxon>
        <taxon>Anaerovirgula</taxon>
    </lineage>
</organism>
<evidence type="ECO:0000256" key="14">
    <source>
        <dbReference type="ARBA" id="ARBA00061574"/>
    </source>
</evidence>
<dbReference type="FunFam" id="3.80.30.20:FF:000001">
    <property type="entry name" value="tRNA-2-methylthio-N(6)-dimethylallyladenosine synthase 2"/>
    <property type="match status" value="1"/>
</dbReference>
<evidence type="ECO:0000313" key="20">
    <source>
        <dbReference type="Proteomes" id="UP000198304"/>
    </source>
</evidence>
<dbReference type="PANTHER" id="PTHR11918:SF45">
    <property type="entry name" value="THREONYLCARBAMOYLADENOSINE TRNA METHYLTHIOTRANSFERASE"/>
    <property type="match status" value="1"/>
</dbReference>
<comment type="similarity">
    <text evidence="14">Belongs to the methylthiotransferase family. MtaB subfamily.</text>
</comment>
<dbReference type="PROSITE" id="PS01278">
    <property type="entry name" value="MTTASE_RADICAL"/>
    <property type="match status" value="1"/>
</dbReference>
<evidence type="ECO:0000256" key="13">
    <source>
        <dbReference type="ARBA" id="ARBA00051661"/>
    </source>
</evidence>
<evidence type="ECO:0000256" key="6">
    <source>
        <dbReference type="ARBA" id="ARBA00022679"/>
    </source>
</evidence>
<sequence>MKKVAFHTLGCKVNQYETQAMTEMFEKAGYLVVVDTEFADVYVINTCTVTNVGDKKSRQFIRRVKRNNPHAIIAVVGCYAQTAPEEVLEVEGVNVVIGTNDRNKIVELVESCNIDEKINMVDDIMKVKEFEEMSVKDIKEKTRAFLKIQEGCNQYCSYCIIPYARGPIRSRNRSEIIREIKNLVDHGFKEVVLTGIHVASYGKDLQEKNALLEILKEANEIEGLERIRLSSLEPTLFTDEFLHELSKVSKLCEHFHLSLQSGCDRILKKMNRKYTTAEYREIVKRIRQVYPKVALTTDIIVGFPGETNEDFQETYRFVEEIAFSSIHVFKYSPRKGTPAASFEEQVDGKAKHIRSEKLIALGGTLQKDYYQQFIGSVKTVLFETLSKEKKGYIEGYTDNYLKVLAEVDITLEGKLENVRLNSFHGEYIIGEII</sequence>
<gene>
    <name evidence="19" type="ORF">SAMN05446037_10455</name>
</gene>
<dbReference type="PANTHER" id="PTHR11918">
    <property type="entry name" value="RADICAL SAM PROTEINS"/>
    <property type="match status" value="1"/>
</dbReference>
<dbReference type="OrthoDB" id="9805215at2"/>
<dbReference type="GO" id="GO:0046872">
    <property type="term" value="F:metal ion binding"/>
    <property type="evidence" value="ECO:0007669"/>
    <property type="project" value="UniProtKB-KW"/>
</dbReference>
<dbReference type="SFLD" id="SFLDG01082">
    <property type="entry name" value="B12-binding_domain_containing"/>
    <property type="match status" value="1"/>
</dbReference>
<dbReference type="SUPFAM" id="SSF102114">
    <property type="entry name" value="Radical SAM enzymes"/>
    <property type="match status" value="1"/>
</dbReference>
<dbReference type="EC" id="2.8.4.5" evidence="3"/>
<dbReference type="InterPro" id="IPR058240">
    <property type="entry name" value="rSAM_sf"/>
</dbReference>
<protein>
    <recommendedName>
        <fullName evidence="15">Threonylcarbamoyladenosine tRNA methylthiotransferase MtaB</fullName>
        <ecNumber evidence="3">2.8.4.5</ecNumber>
    </recommendedName>
    <alternativeName>
        <fullName evidence="12">tRNA-t(6)A37 methylthiotransferase</fullName>
    </alternativeName>
</protein>
<keyword evidence="6 19" id="KW-0808">Transferase</keyword>
<dbReference type="CDD" id="cd01335">
    <property type="entry name" value="Radical_SAM"/>
    <property type="match status" value="1"/>
</dbReference>
<dbReference type="InterPro" id="IPR002792">
    <property type="entry name" value="TRAM_dom"/>
</dbReference>
<comment type="cofactor">
    <cofactor evidence="1">
        <name>[4Fe-4S] cluster</name>
        <dbReference type="ChEBI" id="CHEBI:49883"/>
    </cofactor>
</comment>
<dbReference type="PROSITE" id="PS51918">
    <property type="entry name" value="RADICAL_SAM"/>
    <property type="match status" value="1"/>
</dbReference>
<evidence type="ECO:0000256" key="15">
    <source>
        <dbReference type="ARBA" id="ARBA00069898"/>
    </source>
</evidence>
<keyword evidence="11" id="KW-0411">Iron-sulfur</keyword>
<dbReference type="InterPro" id="IPR020612">
    <property type="entry name" value="Methylthiotransferase_CS"/>
</dbReference>
<dbReference type="AlphaFoldDB" id="A0A239KA50"/>
<dbReference type="PROSITE" id="PS50926">
    <property type="entry name" value="TRAM"/>
    <property type="match status" value="1"/>
</dbReference>
<dbReference type="PROSITE" id="PS51449">
    <property type="entry name" value="MTTASE_N"/>
    <property type="match status" value="1"/>
</dbReference>
<evidence type="ECO:0000256" key="7">
    <source>
        <dbReference type="ARBA" id="ARBA00022691"/>
    </source>
</evidence>
<evidence type="ECO:0000256" key="2">
    <source>
        <dbReference type="ARBA" id="ARBA00002399"/>
    </source>
</evidence>
<dbReference type="NCBIfam" id="TIGR00089">
    <property type="entry name" value="MiaB/RimO family radical SAM methylthiotransferase"/>
    <property type="match status" value="1"/>
</dbReference>
<evidence type="ECO:0000259" key="18">
    <source>
        <dbReference type="PROSITE" id="PS51918"/>
    </source>
</evidence>
<evidence type="ECO:0000256" key="8">
    <source>
        <dbReference type="ARBA" id="ARBA00022694"/>
    </source>
</evidence>
<evidence type="ECO:0000259" key="17">
    <source>
        <dbReference type="PROSITE" id="PS51449"/>
    </source>
</evidence>
<evidence type="ECO:0000256" key="9">
    <source>
        <dbReference type="ARBA" id="ARBA00022723"/>
    </source>
</evidence>
<keyword evidence="4" id="KW-0004">4Fe-4S</keyword>
<evidence type="ECO:0000256" key="12">
    <source>
        <dbReference type="ARBA" id="ARBA00031213"/>
    </source>
</evidence>
<dbReference type="InterPro" id="IPR007197">
    <property type="entry name" value="rSAM"/>
</dbReference>
<keyword evidence="5" id="KW-0963">Cytoplasm</keyword>
<dbReference type="InterPro" id="IPR023404">
    <property type="entry name" value="rSAM_horseshoe"/>
</dbReference>
<dbReference type="InterPro" id="IPR013848">
    <property type="entry name" value="Methylthiotransferase_N"/>
</dbReference>
<keyword evidence="20" id="KW-1185">Reference proteome</keyword>
<keyword evidence="9" id="KW-0479">Metal-binding</keyword>
<keyword evidence="8" id="KW-0819">tRNA processing</keyword>
<evidence type="ECO:0000256" key="5">
    <source>
        <dbReference type="ARBA" id="ARBA00022490"/>
    </source>
</evidence>
<evidence type="ECO:0000256" key="4">
    <source>
        <dbReference type="ARBA" id="ARBA00022485"/>
    </source>
</evidence>
<dbReference type="NCBIfam" id="TIGR01579">
    <property type="entry name" value="MiaB-like-C"/>
    <property type="match status" value="1"/>
</dbReference>
<dbReference type="EMBL" id="FZOJ01000045">
    <property type="protein sequence ID" value="SNT14965.1"/>
    <property type="molecule type" value="Genomic_DNA"/>
</dbReference>
<dbReference type="SFLD" id="SFLDG01061">
    <property type="entry name" value="methylthiotransferase"/>
    <property type="match status" value="1"/>
</dbReference>
<dbReference type="FunFam" id="3.40.50.12160:FF:000004">
    <property type="entry name" value="Threonylcarbamoyladenosine tRNA methylthiotransferase MtaB"/>
    <property type="match status" value="1"/>
</dbReference>
<proteinExistence type="inferred from homology"/>
<dbReference type="Pfam" id="PF00919">
    <property type="entry name" value="UPF0004"/>
    <property type="match status" value="1"/>
</dbReference>
<dbReference type="SMART" id="SM00729">
    <property type="entry name" value="Elp3"/>
    <property type="match status" value="1"/>
</dbReference>
<evidence type="ECO:0000256" key="3">
    <source>
        <dbReference type="ARBA" id="ARBA00013273"/>
    </source>
</evidence>
<dbReference type="Gene3D" id="3.40.50.12160">
    <property type="entry name" value="Methylthiotransferase, N-terminal domain"/>
    <property type="match status" value="1"/>
</dbReference>